<comment type="caution">
    <text evidence="2">The sequence shown here is derived from an EMBL/GenBank/DDBJ whole genome shotgun (WGS) entry which is preliminary data.</text>
</comment>
<dbReference type="AlphaFoldDB" id="A0A445I5H3"/>
<sequence length="279" mass="30801">MADNNSFILNPHEPSKPLACITFTNVTKLLPNNYPNWKQQVEALLDGYHLLQYPDGSFPAPSEMILTAPTSSTSTPSETTPTTASLPVTTQNPAYQTWRRQDRLIYGALLTTLSNEVASLVSQTKTSHDLWILLKNTYAKASRKPFLGRCLNITHSGTLLLNDLSLSNALRVTQPIKAHVWMDSISGPPPHPPSTRSSDCFSLGWPIRNDGEFFKSTSDLAQGRKGAAARKSGNQILLRHEHSGTSSAALTICGHFLYWVCRYLGPDPELSRLSSMEIH</sequence>
<protein>
    <submittedName>
        <fullName evidence="2">Retrovirus-related Pol polyprotein from transposon RE2</fullName>
    </submittedName>
</protein>
<dbReference type="EMBL" id="QZWG01000011">
    <property type="protein sequence ID" value="RZB81263.1"/>
    <property type="molecule type" value="Genomic_DNA"/>
</dbReference>
<evidence type="ECO:0000313" key="3">
    <source>
        <dbReference type="Proteomes" id="UP000289340"/>
    </source>
</evidence>
<evidence type="ECO:0000313" key="2">
    <source>
        <dbReference type="EMBL" id="RZB81263.1"/>
    </source>
</evidence>
<feature type="region of interest" description="Disordered" evidence="1">
    <location>
        <begin position="69"/>
        <end position="88"/>
    </location>
</feature>
<dbReference type="PANTHER" id="PTHR47481:SF7">
    <property type="entry name" value="CCHC-TYPE DOMAIN-CONTAINING PROTEIN"/>
    <property type="match status" value="1"/>
</dbReference>
<keyword evidence="3" id="KW-1185">Reference proteome</keyword>
<proteinExistence type="predicted"/>
<dbReference type="Pfam" id="PF14223">
    <property type="entry name" value="Retrotran_gag_2"/>
    <property type="match status" value="1"/>
</dbReference>
<organism evidence="2 3">
    <name type="scientific">Glycine soja</name>
    <name type="common">Wild soybean</name>
    <dbReference type="NCBI Taxonomy" id="3848"/>
    <lineage>
        <taxon>Eukaryota</taxon>
        <taxon>Viridiplantae</taxon>
        <taxon>Streptophyta</taxon>
        <taxon>Embryophyta</taxon>
        <taxon>Tracheophyta</taxon>
        <taxon>Spermatophyta</taxon>
        <taxon>Magnoliopsida</taxon>
        <taxon>eudicotyledons</taxon>
        <taxon>Gunneridae</taxon>
        <taxon>Pentapetalae</taxon>
        <taxon>rosids</taxon>
        <taxon>fabids</taxon>
        <taxon>Fabales</taxon>
        <taxon>Fabaceae</taxon>
        <taxon>Papilionoideae</taxon>
        <taxon>50 kb inversion clade</taxon>
        <taxon>NPAAA clade</taxon>
        <taxon>indigoferoid/millettioid clade</taxon>
        <taxon>Phaseoleae</taxon>
        <taxon>Glycine</taxon>
        <taxon>Glycine subgen. Soja</taxon>
    </lineage>
</organism>
<accession>A0A445I5H3</accession>
<name>A0A445I5H3_GLYSO</name>
<dbReference type="PANTHER" id="PTHR47481">
    <property type="match status" value="1"/>
</dbReference>
<reference evidence="2 3" key="1">
    <citation type="submission" date="2018-09" db="EMBL/GenBank/DDBJ databases">
        <title>A high-quality reference genome of wild soybean provides a powerful tool to mine soybean genomes.</title>
        <authorList>
            <person name="Xie M."/>
            <person name="Chung C.Y.L."/>
            <person name="Li M.-W."/>
            <person name="Wong F.-L."/>
            <person name="Chan T.-F."/>
            <person name="Lam H.-M."/>
        </authorList>
    </citation>
    <scope>NUCLEOTIDE SEQUENCE [LARGE SCALE GENOMIC DNA]</scope>
    <source>
        <strain evidence="3">cv. W05</strain>
        <tissue evidence="2">Hypocotyl of etiolated seedlings</tissue>
    </source>
</reference>
<evidence type="ECO:0000256" key="1">
    <source>
        <dbReference type="SAM" id="MobiDB-lite"/>
    </source>
</evidence>
<dbReference type="Proteomes" id="UP000289340">
    <property type="component" value="Chromosome 11"/>
</dbReference>
<gene>
    <name evidence="2" type="ORF">D0Y65_030836</name>
</gene>